<gene>
    <name evidence="8" type="ORF">JFN88_16030</name>
</gene>
<feature type="DNA-binding region" description="H-T-H motif" evidence="5">
    <location>
        <begin position="42"/>
        <end position="61"/>
    </location>
</feature>
<keyword evidence="2" id="KW-0805">Transcription regulation</keyword>
<reference evidence="8" key="1">
    <citation type="submission" date="2020-12" db="EMBL/GenBank/DDBJ databases">
        <authorList>
            <person name="Huq M.A."/>
        </authorList>
    </citation>
    <scope>NUCLEOTIDE SEQUENCE</scope>
    <source>
        <strain evidence="8">MAHUQ-46</strain>
    </source>
</reference>
<dbReference type="Gene3D" id="1.10.10.60">
    <property type="entry name" value="Homeodomain-like"/>
    <property type="match status" value="1"/>
</dbReference>
<dbReference type="FunFam" id="1.10.10.60:FF:000141">
    <property type="entry name" value="TetR family transcriptional regulator"/>
    <property type="match status" value="1"/>
</dbReference>
<evidence type="ECO:0000259" key="7">
    <source>
        <dbReference type="PROSITE" id="PS50977"/>
    </source>
</evidence>
<dbReference type="PRINTS" id="PR00455">
    <property type="entry name" value="HTHTETR"/>
</dbReference>
<organism evidence="8 9">
    <name type="scientific">Paenibacillus roseus</name>
    <dbReference type="NCBI Taxonomy" id="2798579"/>
    <lineage>
        <taxon>Bacteria</taxon>
        <taxon>Bacillati</taxon>
        <taxon>Bacillota</taxon>
        <taxon>Bacilli</taxon>
        <taxon>Bacillales</taxon>
        <taxon>Paenibacillaceae</taxon>
        <taxon>Paenibacillus</taxon>
    </lineage>
</organism>
<feature type="domain" description="HTH tetR-type" evidence="7">
    <location>
        <begin position="19"/>
        <end position="79"/>
    </location>
</feature>
<dbReference type="Pfam" id="PF00440">
    <property type="entry name" value="TetR_N"/>
    <property type="match status" value="1"/>
</dbReference>
<keyword evidence="9" id="KW-1185">Reference proteome</keyword>
<dbReference type="AlphaFoldDB" id="A0A934J9F9"/>
<dbReference type="RefSeq" id="WP_199020267.1">
    <property type="nucleotide sequence ID" value="NZ_JAELUP010000089.1"/>
</dbReference>
<evidence type="ECO:0000256" key="5">
    <source>
        <dbReference type="PROSITE-ProRule" id="PRU00335"/>
    </source>
</evidence>
<dbReference type="EMBL" id="JAELUP010000089">
    <property type="protein sequence ID" value="MBJ6362728.1"/>
    <property type="molecule type" value="Genomic_DNA"/>
</dbReference>
<dbReference type="PROSITE" id="PS50977">
    <property type="entry name" value="HTH_TETR_2"/>
    <property type="match status" value="1"/>
</dbReference>
<dbReference type="PANTHER" id="PTHR30055">
    <property type="entry name" value="HTH-TYPE TRANSCRIPTIONAL REGULATOR RUTR"/>
    <property type="match status" value="1"/>
</dbReference>
<dbReference type="Gene3D" id="1.10.357.10">
    <property type="entry name" value="Tetracycline Repressor, domain 2"/>
    <property type="match status" value="1"/>
</dbReference>
<name>A0A934J9F9_9BACL</name>
<feature type="region of interest" description="Disordered" evidence="6">
    <location>
        <begin position="1"/>
        <end position="20"/>
    </location>
</feature>
<keyword evidence="1" id="KW-0678">Repressor</keyword>
<comment type="caution">
    <text evidence="8">The sequence shown here is derived from an EMBL/GenBank/DDBJ whole genome shotgun (WGS) entry which is preliminary data.</text>
</comment>
<evidence type="ECO:0000313" key="8">
    <source>
        <dbReference type="EMBL" id="MBJ6362728.1"/>
    </source>
</evidence>
<dbReference type="InterPro" id="IPR001647">
    <property type="entry name" value="HTH_TetR"/>
</dbReference>
<evidence type="ECO:0000256" key="3">
    <source>
        <dbReference type="ARBA" id="ARBA00023125"/>
    </source>
</evidence>
<evidence type="ECO:0000256" key="2">
    <source>
        <dbReference type="ARBA" id="ARBA00023015"/>
    </source>
</evidence>
<sequence>MTEYQPKRKPGRPKSSGNVQTMPQILHTASRLFMDQGFEKVSLETVAQACGVTKASIYYYFNNKSELFTEALLFVLQIAYMQTERLILSDQPLRERLIAIAEGHMRNAHVDFETMMREASAGLTDEQIHKIRDGEAAIHHLLGEAFHDAILSGQIAPCDPVLLAHVFTGALTIRNRQPVMEQRATTREAAAEVVDLLWLGMLPRP</sequence>
<dbReference type="GO" id="GO:0045892">
    <property type="term" value="P:negative regulation of DNA-templated transcription"/>
    <property type="evidence" value="ECO:0007669"/>
    <property type="project" value="UniProtKB-ARBA"/>
</dbReference>
<dbReference type="InterPro" id="IPR050109">
    <property type="entry name" value="HTH-type_TetR-like_transc_reg"/>
</dbReference>
<proteinExistence type="predicted"/>
<evidence type="ECO:0000256" key="1">
    <source>
        <dbReference type="ARBA" id="ARBA00022491"/>
    </source>
</evidence>
<evidence type="ECO:0000256" key="6">
    <source>
        <dbReference type="SAM" id="MobiDB-lite"/>
    </source>
</evidence>
<keyword evidence="3 5" id="KW-0238">DNA-binding</keyword>
<dbReference type="InterPro" id="IPR009057">
    <property type="entry name" value="Homeodomain-like_sf"/>
</dbReference>
<evidence type="ECO:0000313" key="9">
    <source>
        <dbReference type="Proteomes" id="UP000640274"/>
    </source>
</evidence>
<dbReference type="SUPFAM" id="SSF46689">
    <property type="entry name" value="Homeodomain-like"/>
    <property type="match status" value="1"/>
</dbReference>
<dbReference type="GO" id="GO:0000976">
    <property type="term" value="F:transcription cis-regulatory region binding"/>
    <property type="evidence" value="ECO:0007669"/>
    <property type="project" value="TreeGrafter"/>
</dbReference>
<dbReference type="InterPro" id="IPR023772">
    <property type="entry name" value="DNA-bd_HTH_TetR-type_CS"/>
</dbReference>
<keyword evidence="4" id="KW-0804">Transcription</keyword>
<dbReference type="GO" id="GO:0003700">
    <property type="term" value="F:DNA-binding transcription factor activity"/>
    <property type="evidence" value="ECO:0007669"/>
    <property type="project" value="TreeGrafter"/>
</dbReference>
<dbReference type="InterPro" id="IPR036271">
    <property type="entry name" value="Tet_transcr_reg_TetR-rel_C_sf"/>
</dbReference>
<dbReference type="Proteomes" id="UP000640274">
    <property type="component" value="Unassembled WGS sequence"/>
</dbReference>
<dbReference type="SUPFAM" id="SSF48498">
    <property type="entry name" value="Tetracyclin repressor-like, C-terminal domain"/>
    <property type="match status" value="1"/>
</dbReference>
<accession>A0A934J9F9</accession>
<dbReference type="PROSITE" id="PS01081">
    <property type="entry name" value="HTH_TETR_1"/>
    <property type="match status" value="1"/>
</dbReference>
<evidence type="ECO:0000256" key="4">
    <source>
        <dbReference type="ARBA" id="ARBA00023163"/>
    </source>
</evidence>
<dbReference type="PANTHER" id="PTHR30055:SF175">
    <property type="entry name" value="HTH-TYPE TRANSCRIPTIONAL REPRESSOR KSTR2"/>
    <property type="match status" value="1"/>
</dbReference>
<protein>
    <submittedName>
        <fullName evidence="8">TetR/AcrR family transcriptional regulator</fullName>
    </submittedName>
</protein>